<name>A0A8S2F4E7_9BILA</name>
<dbReference type="Proteomes" id="UP000682733">
    <property type="component" value="Unassembled WGS sequence"/>
</dbReference>
<proteinExistence type="predicted"/>
<sequence length="202" mass="24448">MKEIVCSSEREWYEKLIEDVNEKMELKTNKMNNNNKEEINNNKIQLEERYKMLKLKIEKTTTQLNDEFQKKSSIDKRMKTFKEMKNTLLNRKIQNQEDYDDNDDYSHQNEICEININQVKNEFDDINETIIDLEESLNLYKIQESDLIKNIQNYELLLNTENSVDQRRAVLIICENIVKLEKISLQERKEFQHKDNKIYILS</sequence>
<feature type="coiled-coil region" evidence="1">
    <location>
        <begin position="102"/>
        <end position="136"/>
    </location>
</feature>
<dbReference type="AlphaFoldDB" id="A0A8S2F4E7"/>
<reference evidence="2" key="1">
    <citation type="submission" date="2021-02" db="EMBL/GenBank/DDBJ databases">
        <authorList>
            <person name="Nowell W R."/>
        </authorList>
    </citation>
    <scope>NUCLEOTIDE SEQUENCE</scope>
</reference>
<keyword evidence="1" id="KW-0175">Coiled coil</keyword>
<feature type="coiled-coil region" evidence="1">
    <location>
        <begin position="17"/>
        <end position="63"/>
    </location>
</feature>
<comment type="caution">
    <text evidence="2">The sequence shown here is derived from an EMBL/GenBank/DDBJ whole genome shotgun (WGS) entry which is preliminary data.</text>
</comment>
<dbReference type="EMBL" id="CAJOBA010047291">
    <property type="protein sequence ID" value="CAF4199457.1"/>
    <property type="molecule type" value="Genomic_DNA"/>
</dbReference>
<evidence type="ECO:0000256" key="1">
    <source>
        <dbReference type="SAM" id="Coils"/>
    </source>
</evidence>
<accession>A0A8S2F4E7</accession>
<dbReference type="EMBL" id="CAJNOK010025577">
    <property type="protein sequence ID" value="CAF1391773.1"/>
    <property type="molecule type" value="Genomic_DNA"/>
</dbReference>
<evidence type="ECO:0000313" key="2">
    <source>
        <dbReference type="EMBL" id="CAF1391773.1"/>
    </source>
</evidence>
<evidence type="ECO:0000313" key="3">
    <source>
        <dbReference type="EMBL" id="CAF4199457.1"/>
    </source>
</evidence>
<gene>
    <name evidence="2" type="ORF">OVA965_LOCUS32611</name>
    <name evidence="3" type="ORF">TMI583_LOCUS33477</name>
</gene>
<dbReference type="Proteomes" id="UP000677228">
    <property type="component" value="Unassembled WGS sequence"/>
</dbReference>
<evidence type="ECO:0000313" key="4">
    <source>
        <dbReference type="Proteomes" id="UP000677228"/>
    </source>
</evidence>
<protein>
    <submittedName>
        <fullName evidence="2">Uncharacterized protein</fullName>
    </submittedName>
</protein>
<organism evidence="2 4">
    <name type="scientific">Didymodactylos carnosus</name>
    <dbReference type="NCBI Taxonomy" id="1234261"/>
    <lineage>
        <taxon>Eukaryota</taxon>
        <taxon>Metazoa</taxon>
        <taxon>Spiralia</taxon>
        <taxon>Gnathifera</taxon>
        <taxon>Rotifera</taxon>
        <taxon>Eurotatoria</taxon>
        <taxon>Bdelloidea</taxon>
        <taxon>Philodinida</taxon>
        <taxon>Philodinidae</taxon>
        <taxon>Didymodactylos</taxon>
    </lineage>
</organism>